<evidence type="ECO:0000313" key="6">
    <source>
        <dbReference type="EMBL" id="MCV2220607.1"/>
    </source>
</evidence>
<feature type="active site" evidence="4">
    <location>
        <position position="40"/>
    </location>
</feature>
<organism evidence="6 7">
    <name type="scientific">Pseudomonas mercuritolerans</name>
    <dbReference type="NCBI Taxonomy" id="2951809"/>
    <lineage>
        <taxon>Bacteria</taxon>
        <taxon>Pseudomonadati</taxon>
        <taxon>Pseudomonadota</taxon>
        <taxon>Gammaproteobacteria</taxon>
        <taxon>Pseudomonadales</taxon>
        <taxon>Pseudomonadaceae</taxon>
        <taxon>Pseudomonas</taxon>
    </lineage>
</organism>
<dbReference type="PROSITE" id="PS50122">
    <property type="entry name" value="CHEB"/>
    <property type="match status" value="1"/>
</dbReference>
<evidence type="ECO:0000256" key="3">
    <source>
        <dbReference type="ARBA" id="ARBA00048267"/>
    </source>
</evidence>
<feature type="active site" evidence="4">
    <location>
        <position position="133"/>
    </location>
</feature>
<protein>
    <recommendedName>
        <fullName evidence="2">protein-glutamate methylesterase</fullName>
        <ecNumber evidence="2">3.1.1.61</ecNumber>
    </recommendedName>
</protein>
<comment type="catalytic activity">
    <reaction evidence="3">
        <text>[protein]-L-glutamate 5-O-methyl ester + H2O = L-glutamyl-[protein] + methanol + H(+)</text>
        <dbReference type="Rhea" id="RHEA:23236"/>
        <dbReference type="Rhea" id="RHEA-COMP:10208"/>
        <dbReference type="Rhea" id="RHEA-COMP:10311"/>
        <dbReference type="ChEBI" id="CHEBI:15377"/>
        <dbReference type="ChEBI" id="CHEBI:15378"/>
        <dbReference type="ChEBI" id="CHEBI:17790"/>
        <dbReference type="ChEBI" id="CHEBI:29973"/>
        <dbReference type="ChEBI" id="CHEBI:82795"/>
        <dbReference type="EC" id="3.1.1.61"/>
    </reaction>
</comment>
<dbReference type="Pfam" id="PF01339">
    <property type="entry name" value="CheB_methylest"/>
    <property type="match status" value="1"/>
</dbReference>
<evidence type="ECO:0000259" key="5">
    <source>
        <dbReference type="PROSITE" id="PS50122"/>
    </source>
</evidence>
<name>A0ABT2XPH7_9PSED</name>
<comment type="caution">
    <text evidence="6">The sequence shown here is derived from an EMBL/GenBank/DDBJ whole genome shotgun (WGS) entry which is preliminary data.</text>
</comment>
<keyword evidence="1 4" id="KW-0378">Hydrolase</keyword>
<dbReference type="InterPro" id="IPR000673">
    <property type="entry name" value="Sig_transdc_resp-reg_Me-estase"/>
</dbReference>
<dbReference type="InterPro" id="IPR035909">
    <property type="entry name" value="CheB_C"/>
</dbReference>
<reference evidence="6" key="1">
    <citation type="submission" date="2022-06" db="EMBL/GenBank/DDBJ databases">
        <title>De novo draft assembly of the Pseudomonas mercurotoleraris sp. nov., isolated from the plants rhizosphere.</title>
        <authorList>
            <person name="Robas M."/>
            <person name="Gonzalez D."/>
            <person name="Fernandez V.M."/>
            <person name="Luna L."/>
            <person name="Provanza A."/>
            <person name="Jimenez P.A."/>
        </authorList>
    </citation>
    <scope>NUCLEOTIDE SEQUENCE</scope>
    <source>
        <strain evidence="6">SAICEUPSM</strain>
    </source>
</reference>
<evidence type="ECO:0000256" key="4">
    <source>
        <dbReference type="PROSITE-ProRule" id="PRU00050"/>
    </source>
</evidence>
<dbReference type="PANTHER" id="PTHR42872:SF6">
    <property type="entry name" value="PROTEIN-GLUTAMATE METHYLESTERASE_PROTEIN-GLUTAMINE GLUTAMINASE"/>
    <property type="match status" value="1"/>
</dbReference>
<sequence length="207" mass="21399">MDTMRDIVVIGGSEGSIPPLRQILSGLPTDFPAAVLIVVHTGTSSPRLLASIFDAWSALPVVYGDESVPVEAGRIYLAPPGRHLEVVEPGLLHLSDGPKLHFSKPAVDRLFGTAAAVFGGRVVSMILSGNDGDGAAGAAAVRAAGGISLVQDPGDALVSSMPITAIEKDHPDSLVRTDALLETLIHCVTPLDLQNFAPAEGGSFVDH</sequence>
<dbReference type="SUPFAM" id="SSF52738">
    <property type="entry name" value="Methylesterase CheB, C-terminal domain"/>
    <property type="match status" value="1"/>
</dbReference>
<dbReference type="Gene3D" id="3.40.50.180">
    <property type="entry name" value="Methylesterase CheB, C-terminal domain"/>
    <property type="match status" value="1"/>
</dbReference>
<dbReference type="RefSeq" id="WP_263469684.1">
    <property type="nucleotide sequence ID" value="NZ_JAMSHA010000001.1"/>
</dbReference>
<dbReference type="Proteomes" id="UP001063475">
    <property type="component" value="Unassembled WGS sequence"/>
</dbReference>
<dbReference type="CDD" id="cd16433">
    <property type="entry name" value="CheB"/>
    <property type="match status" value="1"/>
</dbReference>
<dbReference type="PANTHER" id="PTHR42872">
    <property type="entry name" value="PROTEIN-GLUTAMATE METHYLESTERASE/PROTEIN-GLUTAMINE GLUTAMINASE"/>
    <property type="match status" value="1"/>
</dbReference>
<gene>
    <name evidence="6" type="ORF">ND528_03390</name>
</gene>
<evidence type="ECO:0000256" key="2">
    <source>
        <dbReference type="ARBA" id="ARBA00039140"/>
    </source>
</evidence>
<keyword evidence="4" id="KW-0145">Chemotaxis</keyword>
<accession>A0ABT2XPH7</accession>
<evidence type="ECO:0000256" key="1">
    <source>
        <dbReference type="ARBA" id="ARBA00022801"/>
    </source>
</evidence>
<feature type="active site" evidence="4">
    <location>
        <position position="13"/>
    </location>
</feature>
<keyword evidence="7" id="KW-1185">Reference proteome</keyword>
<dbReference type="EC" id="3.1.1.61" evidence="2"/>
<feature type="domain" description="CheB-type methylesterase" evidence="5">
    <location>
        <begin position="1"/>
        <end position="191"/>
    </location>
</feature>
<dbReference type="EMBL" id="JAMSHA010000001">
    <property type="protein sequence ID" value="MCV2220607.1"/>
    <property type="molecule type" value="Genomic_DNA"/>
</dbReference>
<proteinExistence type="predicted"/>
<evidence type="ECO:0000313" key="7">
    <source>
        <dbReference type="Proteomes" id="UP001063475"/>
    </source>
</evidence>